<evidence type="ECO:0000256" key="3">
    <source>
        <dbReference type="SAM" id="SignalP"/>
    </source>
</evidence>
<gene>
    <name evidence="5" type="ORF">F4693_001427</name>
</gene>
<dbReference type="EMBL" id="JACHBT010000006">
    <property type="protein sequence ID" value="MBB6504457.1"/>
    <property type="molecule type" value="Genomic_DNA"/>
</dbReference>
<evidence type="ECO:0000259" key="4">
    <source>
        <dbReference type="Pfam" id="PF14257"/>
    </source>
</evidence>
<dbReference type="PROSITE" id="PS51257">
    <property type="entry name" value="PROKAR_LIPOPROTEIN"/>
    <property type="match status" value="1"/>
</dbReference>
<protein>
    <submittedName>
        <fullName evidence="5">Putative lipoprotein YmbA</fullName>
    </submittedName>
</protein>
<evidence type="ECO:0000256" key="2">
    <source>
        <dbReference type="SAM" id="Phobius"/>
    </source>
</evidence>
<keyword evidence="2" id="KW-0812">Transmembrane</keyword>
<evidence type="ECO:0000313" key="5">
    <source>
        <dbReference type="EMBL" id="MBB6504457.1"/>
    </source>
</evidence>
<keyword evidence="3" id="KW-0732">Signal</keyword>
<keyword evidence="2" id="KW-1133">Transmembrane helix</keyword>
<evidence type="ECO:0000313" key="6">
    <source>
        <dbReference type="Proteomes" id="UP000522313"/>
    </source>
</evidence>
<feature type="transmembrane region" description="Helical" evidence="2">
    <location>
        <begin position="236"/>
        <end position="261"/>
    </location>
</feature>
<feature type="signal peptide" evidence="3">
    <location>
        <begin position="1"/>
        <end position="20"/>
    </location>
</feature>
<dbReference type="Pfam" id="PF14257">
    <property type="entry name" value="DUF4349"/>
    <property type="match status" value="1"/>
</dbReference>
<reference evidence="5 6" key="2">
    <citation type="submission" date="2020-08" db="EMBL/GenBank/DDBJ databases">
        <authorList>
            <person name="Partida-Martinez L."/>
            <person name="Huntemann M."/>
            <person name="Clum A."/>
            <person name="Wang J."/>
            <person name="Palaniappan K."/>
            <person name="Ritter S."/>
            <person name="Chen I.-M."/>
            <person name="Stamatis D."/>
            <person name="Reddy T."/>
            <person name="O'Malley R."/>
            <person name="Daum C."/>
            <person name="Shapiro N."/>
            <person name="Ivanova N."/>
            <person name="Kyrpides N."/>
            <person name="Woyke T."/>
        </authorList>
    </citation>
    <scope>NUCLEOTIDE SEQUENCE [LARGE SCALE GENOMIC DNA]</scope>
    <source>
        <strain evidence="5 6">AS3.13</strain>
    </source>
</reference>
<comment type="caution">
    <text evidence="5">The sequence shown here is derived from an EMBL/GenBank/DDBJ whole genome shotgun (WGS) entry which is preliminary data.</text>
</comment>
<sequence length="274" mass="29633">MKRWLLGVALLLASCGSPTTSNKLSTFDVEEPTAAPKNDGGPQIAYSYDLAYRLDPGTLDAVHRAHLALCRKLARERCIVMEDSVTHNPRGDDAGNLRLLVDARLAGTFGQQLDARVTAAGGALQTRRVTAEDVTKQVVDVEARLRAKQALADRLFRLIQNGGGSVGDLVAAEKAYAEVQQDLDAARSLRAELQRRVAMSELTIGYAVTPAGGVWAPVRTAFGQSGDSFAVSAASAITFVIAATPWLVIVGPAVWLLILGWRRFRRWRADRVRA</sequence>
<name>A0A7X0JCU6_9SPHN</name>
<evidence type="ECO:0000256" key="1">
    <source>
        <dbReference type="SAM" id="Coils"/>
    </source>
</evidence>
<accession>A0A7X0JCU6</accession>
<organism evidence="5 6">
    <name type="scientific">Sphingomonas endophytica</name>
    <dbReference type="NCBI Taxonomy" id="869719"/>
    <lineage>
        <taxon>Bacteria</taxon>
        <taxon>Pseudomonadati</taxon>
        <taxon>Pseudomonadota</taxon>
        <taxon>Alphaproteobacteria</taxon>
        <taxon>Sphingomonadales</taxon>
        <taxon>Sphingomonadaceae</taxon>
        <taxon>Sphingomonas</taxon>
    </lineage>
</organism>
<feature type="chain" id="PRO_5031458092" evidence="3">
    <location>
        <begin position="21"/>
        <end position="274"/>
    </location>
</feature>
<feature type="coiled-coil region" evidence="1">
    <location>
        <begin position="169"/>
        <end position="196"/>
    </location>
</feature>
<dbReference type="Proteomes" id="UP000522313">
    <property type="component" value="Unassembled WGS sequence"/>
</dbReference>
<reference evidence="5 6" key="1">
    <citation type="submission" date="2020-08" db="EMBL/GenBank/DDBJ databases">
        <title>The Agave Microbiome: Exploring the role of microbial communities in plant adaptations to desert environments.</title>
        <authorList>
            <person name="Partida-Martinez L.P."/>
        </authorList>
    </citation>
    <scope>NUCLEOTIDE SEQUENCE [LARGE SCALE GENOMIC DNA]</scope>
    <source>
        <strain evidence="5 6">AS3.13</strain>
    </source>
</reference>
<keyword evidence="5" id="KW-0449">Lipoprotein</keyword>
<proteinExistence type="predicted"/>
<dbReference type="AlphaFoldDB" id="A0A7X0JCU6"/>
<dbReference type="InterPro" id="IPR025645">
    <property type="entry name" value="DUF4349"/>
</dbReference>
<keyword evidence="1" id="KW-0175">Coiled coil</keyword>
<dbReference type="RefSeq" id="WP_184504763.1">
    <property type="nucleotide sequence ID" value="NZ_JACHBT010000006.1"/>
</dbReference>
<keyword evidence="2" id="KW-0472">Membrane</keyword>
<feature type="domain" description="DUF4349" evidence="4">
    <location>
        <begin position="43"/>
        <end position="258"/>
    </location>
</feature>